<evidence type="ECO:0000313" key="1">
    <source>
        <dbReference type="EMBL" id="RAH97614.1"/>
    </source>
</evidence>
<gene>
    <name evidence="1" type="ORF">DLJ53_27555</name>
</gene>
<reference evidence="1 2" key="1">
    <citation type="submission" date="2018-05" db="EMBL/GenBank/DDBJ databases">
        <title>Acuticoccus sediminis sp. nov., isolated from deep-sea sediment of Indian Ocean.</title>
        <authorList>
            <person name="Liu X."/>
            <person name="Lai Q."/>
            <person name="Du Y."/>
            <person name="Sun F."/>
            <person name="Zhang X."/>
            <person name="Wang S."/>
            <person name="Shao Z."/>
        </authorList>
    </citation>
    <scope>NUCLEOTIDE SEQUENCE [LARGE SCALE GENOMIC DNA]</scope>
    <source>
        <strain evidence="1 2">PTG4-2</strain>
    </source>
</reference>
<protein>
    <submittedName>
        <fullName evidence="1">Uncharacterized protein</fullName>
    </submittedName>
</protein>
<dbReference type="AlphaFoldDB" id="A0A8B2NHT4"/>
<proteinExistence type="predicted"/>
<comment type="caution">
    <text evidence="1">The sequence shown here is derived from an EMBL/GenBank/DDBJ whole genome shotgun (WGS) entry which is preliminary data.</text>
</comment>
<keyword evidence="2" id="KW-1185">Reference proteome</keyword>
<evidence type="ECO:0000313" key="2">
    <source>
        <dbReference type="Proteomes" id="UP000249590"/>
    </source>
</evidence>
<dbReference type="Proteomes" id="UP000249590">
    <property type="component" value="Unassembled WGS sequence"/>
</dbReference>
<accession>A0A8B2NHT4</accession>
<sequence length="88" mass="10406">MIPNDREYLLKFVRVFDAKHSAWSEALLKLIQRFPELYFLNGVGWPQLLERFRNFAQIFPLPIGSKLGNQSKHCRTSTTHNDDFRNIL</sequence>
<dbReference type="EMBL" id="QHHQ01000008">
    <property type="protein sequence ID" value="RAH97614.1"/>
    <property type="molecule type" value="Genomic_DNA"/>
</dbReference>
<name>A0A8B2NHT4_9HYPH</name>
<organism evidence="1 2">
    <name type="scientific">Acuticoccus sediminis</name>
    <dbReference type="NCBI Taxonomy" id="2184697"/>
    <lineage>
        <taxon>Bacteria</taxon>
        <taxon>Pseudomonadati</taxon>
        <taxon>Pseudomonadota</taxon>
        <taxon>Alphaproteobacteria</taxon>
        <taxon>Hyphomicrobiales</taxon>
        <taxon>Amorphaceae</taxon>
        <taxon>Acuticoccus</taxon>
    </lineage>
</organism>